<dbReference type="AlphaFoldDB" id="A0A0F3NAS3"/>
<comment type="caution">
    <text evidence="2">The sequence shown here is derived from an EMBL/GenBank/DDBJ whole genome shotgun (WGS) entry which is preliminary data.</text>
</comment>
<keyword evidence="1" id="KW-0472">Membrane</keyword>
<reference evidence="2 3" key="1">
    <citation type="submission" date="2015-02" db="EMBL/GenBank/DDBJ databases">
        <title>Genome Sequencing of Rickettsiales.</title>
        <authorList>
            <person name="Daugherty S.C."/>
            <person name="Su Q."/>
            <person name="Abolude K."/>
            <person name="Beier-Sexton M."/>
            <person name="Carlyon J.A."/>
            <person name="Carter R."/>
            <person name="Day N.P."/>
            <person name="Dumler S.J."/>
            <person name="Dyachenko V."/>
            <person name="Godinez A."/>
            <person name="Kurtti T.J."/>
            <person name="Lichay M."/>
            <person name="Mullins K.E."/>
            <person name="Ott S."/>
            <person name="Pappas-Brown V."/>
            <person name="Paris D.H."/>
            <person name="Patel P."/>
            <person name="Richards A.L."/>
            <person name="Sadzewicz L."/>
            <person name="Sears K."/>
            <person name="Seidman D."/>
            <person name="Sengamalay N."/>
            <person name="Stenos J."/>
            <person name="Tallon L.J."/>
            <person name="Vincent G."/>
            <person name="Fraser C.M."/>
            <person name="Munderloh U."/>
            <person name="Dunning-Hotopp J.C."/>
        </authorList>
    </citation>
    <scope>NUCLEOTIDE SEQUENCE [LARGE SCALE GENOMIC DNA]</scope>
    <source>
        <strain evidence="2 3">ApMUC09</strain>
    </source>
</reference>
<gene>
    <name evidence="2" type="ORF">APHMUC_0586</name>
</gene>
<protein>
    <submittedName>
        <fullName evidence="2">Uncharacterized protein</fullName>
    </submittedName>
</protein>
<dbReference type="EMBL" id="LANV01000001">
    <property type="protein sequence ID" value="KJV64826.1"/>
    <property type="molecule type" value="Genomic_DNA"/>
</dbReference>
<sequence length="44" mass="5337">MRMYFFFDAKYIICVDKYLFVLLYAAMWLLLATVAHFVPKAWLL</sequence>
<name>A0A0F3NAS3_ANAPH</name>
<dbReference type="PATRIC" id="fig|1359152.3.peg.622"/>
<keyword evidence="1" id="KW-0812">Transmembrane</keyword>
<proteinExistence type="predicted"/>
<evidence type="ECO:0000313" key="3">
    <source>
        <dbReference type="Proteomes" id="UP000033441"/>
    </source>
</evidence>
<organism evidence="2 3">
    <name type="scientific">Anaplasma phagocytophilum str. ApMUC09</name>
    <dbReference type="NCBI Taxonomy" id="1359152"/>
    <lineage>
        <taxon>Bacteria</taxon>
        <taxon>Pseudomonadati</taxon>
        <taxon>Pseudomonadota</taxon>
        <taxon>Alphaproteobacteria</taxon>
        <taxon>Rickettsiales</taxon>
        <taxon>Anaplasmataceae</taxon>
        <taxon>Anaplasma</taxon>
        <taxon>phagocytophilum group</taxon>
    </lineage>
</organism>
<evidence type="ECO:0000256" key="1">
    <source>
        <dbReference type="SAM" id="Phobius"/>
    </source>
</evidence>
<dbReference type="Proteomes" id="UP000033441">
    <property type="component" value="Unassembled WGS sequence"/>
</dbReference>
<evidence type="ECO:0000313" key="2">
    <source>
        <dbReference type="EMBL" id="KJV64826.1"/>
    </source>
</evidence>
<keyword evidence="1" id="KW-1133">Transmembrane helix</keyword>
<accession>A0A0F3NAS3</accession>
<feature type="transmembrane region" description="Helical" evidence="1">
    <location>
        <begin position="21"/>
        <end position="38"/>
    </location>
</feature>